<dbReference type="GO" id="GO:0016491">
    <property type="term" value="F:oxidoreductase activity"/>
    <property type="evidence" value="ECO:0007669"/>
    <property type="project" value="UniProtKB-KW"/>
</dbReference>
<keyword evidence="2" id="KW-1133">Transmembrane helix</keyword>
<proteinExistence type="predicted"/>
<keyword evidence="2" id="KW-0812">Transmembrane</keyword>
<dbReference type="PROSITE" id="PS00061">
    <property type="entry name" value="ADH_SHORT"/>
    <property type="match status" value="1"/>
</dbReference>
<dbReference type="InterPro" id="IPR002347">
    <property type="entry name" value="SDR_fam"/>
</dbReference>
<feature type="transmembrane region" description="Helical" evidence="2">
    <location>
        <begin position="6"/>
        <end position="26"/>
    </location>
</feature>
<dbReference type="PANTHER" id="PTHR43313:SF36">
    <property type="entry name" value="D-BETA-HYDROXYBUTYRATE DEHYDROGENASE, MITOCHONDRIAL"/>
    <property type="match status" value="1"/>
</dbReference>
<dbReference type="GO" id="GO:0008202">
    <property type="term" value="P:steroid metabolic process"/>
    <property type="evidence" value="ECO:0007669"/>
    <property type="project" value="TreeGrafter"/>
</dbReference>
<dbReference type="InterPro" id="IPR020904">
    <property type="entry name" value="Sc_DH/Rdtase_CS"/>
</dbReference>
<evidence type="ECO:0000313" key="3">
    <source>
        <dbReference type="EMBL" id="JAW12668.1"/>
    </source>
</evidence>
<dbReference type="InterPro" id="IPR036291">
    <property type="entry name" value="NAD(P)-bd_dom_sf"/>
</dbReference>
<reference evidence="3" key="1">
    <citation type="journal article" date="2018" name="PLoS Negl. Trop. Dis.">
        <title>An insight into the salivary gland and fat body transcriptome of Panstrongylus lignarius (Hemiptera: Heteroptera), the main vector of Chagas disease in Peru.</title>
        <authorList>
            <person name="Nevoa J.C."/>
            <person name="Mendes M.T."/>
            <person name="da Silva M.V."/>
            <person name="Soares S.C."/>
            <person name="Oliveira C.J.F."/>
            <person name="Ribeiro J.M.C."/>
        </authorList>
    </citation>
    <scope>NUCLEOTIDE SEQUENCE</scope>
</reference>
<accession>A0A224XS70</accession>
<evidence type="ECO:0000256" key="2">
    <source>
        <dbReference type="SAM" id="Phobius"/>
    </source>
</evidence>
<dbReference type="Gene3D" id="3.40.50.720">
    <property type="entry name" value="NAD(P)-binding Rossmann-like Domain"/>
    <property type="match status" value="1"/>
</dbReference>
<dbReference type="SUPFAM" id="SSF51735">
    <property type="entry name" value="NAD(P)-binding Rossmann-fold domains"/>
    <property type="match status" value="1"/>
</dbReference>
<dbReference type="EMBL" id="GFTR01003758">
    <property type="protein sequence ID" value="JAW12668.1"/>
    <property type="molecule type" value="Transcribed_RNA"/>
</dbReference>
<sequence length="224" mass="25140">MVEPTTVFAFCIITTAIMAAFLYNLYRRNNIHKINVKTTVLITGCDSGLGYSFARHCNELGMTVFSCVFNENSLGAKDLKSRKNTYVLRLDVTDKKSINNLQANVNKIVTNQQYDFLGIVNNSGVMVFGEFEWLTEDQIDNQINVNFRGVTQVTKAFLPLLRKYKGRIINVSSHCSMVPLPTLSIYAGTKAAIDAWSSALRMELDKFDVKVITLTPGKCSREQT</sequence>
<name>A0A224XS70_9HEMI</name>
<dbReference type="PANTHER" id="PTHR43313">
    <property type="entry name" value="SHORT-CHAIN DEHYDROGENASE/REDUCTASE FAMILY 9C"/>
    <property type="match status" value="1"/>
</dbReference>
<keyword evidence="1" id="KW-0560">Oxidoreductase</keyword>
<dbReference type="PRINTS" id="PR00081">
    <property type="entry name" value="GDHRDH"/>
</dbReference>
<organism evidence="3">
    <name type="scientific">Panstrongylus lignarius</name>
    <dbReference type="NCBI Taxonomy" id="156445"/>
    <lineage>
        <taxon>Eukaryota</taxon>
        <taxon>Metazoa</taxon>
        <taxon>Ecdysozoa</taxon>
        <taxon>Arthropoda</taxon>
        <taxon>Hexapoda</taxon>
        <taxon>Insecta</taxon>
        <taxon>Pterygota</taxon>
        <taxon>Neoptera</taxon>
        <taxon>Paraneoptera</taxon>
        <taxon>Hemiptera</taxon>
        <taxon>Heteroptera</taxon>
        <taxon>Panheteroptera</taxon>
        <taxon>Cimicomorpha</taxon>
        <taxon>Reduviidae</taxon>
        <taxon>Triatominae</taxon>
        <taxon>Panstrongylus</taxon>
    </lineage>
</organism>
<dbReference type="AlphaFoldDB" id="A0A224XS70"/>
<keyword evidence="2" id="KW-0472">Membrane</keyword>
<dbReference type="Pfam" id="PF00106">
    <property type="entry name" value="adh_short"/>
    <property type="match status" value="1"/>
</dbReference>
<evidence type="ECO:0000256" key="1">
    <source>
        <dbReference type="ARBA" id="ARBA00023002"/>
    </source>
</evidence>
<protein>
    <submittedName>
        <fullName evidence="3">Putative corticosteroid 11-beta-dehydrogenase</fullName>
    </submittedName>
</protein>